<dbReference type="EMBL" id="CP007032">
    <property type="protein sequence ID" value="AHF08540.1"/>
    <property type="molecule type" value="Genomic_DNA"/>
</dbReference>
<evidence type="ECO:0000313" key="1">
    <source>
        <dbReference type="EMBL" id="AHF08540.1"/>
    </source>
</evidence>
<dbReference type="AlphaFoldDB" id="W0ECC9"/>
<dbReference type="HOGENOM" id="CLU_1755897_0_0_9"/>
<evidence type="ECO:0000313" key="2">
    <source>
        <dbReference type="Proteomes" id="UP000010847"/>
    </source>
</evidence>
<dbReference type="Proteomes" id="UP000010847">
    <property type="component" value="Chromosome"/>
</dbReference>
<reference evidence="1 2" key="1">
    <citation type="submission" date="2013-12" db="EMBL/GenBank/DDBJ databases">
        <authorList>
            <consortium name="DOE Joint Genome Institute"/>
            <person name="Smidt H."/>
            <person name="Huntemann M."/>
            <person name="Han J."/>
            <person name="Chen A."/>
            <person name="Kyrpides N."/>
            <person name="Mavromatis K."/>
            <person name="Markowitz V."/>
            <person name="Palaniappan K."/>
            <person name="Ivanova N."/>
            <person name="Schaumberg A."/>
            <person name="Pati A."/>
            <person name="Liolios K."/>
            <person name="Nordberg H.P."/>
            <person name="Cantor M.N."/>
            <person name="Hua S.X."/>
            <person name="Woyke T."/>
        </authorList>
    </citation>
    <scope>NUCLEOTIDE SEQUENCE [LARGE SCALE GENOMIC DNA]</scope>
    <source>
        <strain evidence="2">DSM 15288</strain>
    </source>
</reference>
<dbReference type="STRING" id="871968.DESME_07995"/>
<name>W0ECC9_9FIRM</name>
<dbReference type="RefSeq" id="WP_006717049.1">
    <property type="nucleotide sequence ID" value="NZ_CP007032.1"/>
</dbReference>
<proteinExistence type="predicted"/>
<dbReference type="KEGG" id="dmt:DESME_07995"/>
<protein>
    <submittedName>
        <fullName evidence="1">Uncharacterized protein</fullName>
    </submittedName>
</protein>
<gene>
    <name evidence="1" type="ORF">DESME_07995</name>
</gene>
<keyword evidence="2" id="KW-1185">Reference proteome</keyword>
<organism evidence="1 2">
    <name type="scientific">Desulfitobacterium metallireducens DSM 15288</name>
    <dbReference type="NCBI Taxonomy" id="871968"/>
    <lineage>
        <taxon>Bacteria</taxon>
        <taxon>Bacillati</taxon>
        <taxon>Bacillota</taxon>
        <taxon>Clostridia</taxon>
        <taxon>Eubacteriales</taxon>
        <taxon>Desulfitobacteriaceae</taxon>
        <taxon>Desulfitobacterium</taxon>
    </lineage>
</organism>
<accession>W0ECC9</accession>
<sequence length="148" mass="16817">MVKSRKDVLILLKVLEDMLENLGATEYQGLIAGEGYLVYEPKKNLYLSQGKSESMLKEKGDSSQHEISVEEFIPKLLAAKTKEEAQLIIPQRLKKAILLEIASVLSVHVQKNDTKEIISYKIIESIVGTKLRSKAIKDTELRKKRMDF</sequence>